<dbReference type="InterPro" id="IPR036291">
    <property type="entry name" value="NAD(P)-bd_dom_sf"/>
</dbReference>
<dbReference type="EMBL" id="OU963868">
    <property type="protein sequence ID" value="CAH0775543.1"/>
    <property type="molecule type" value="Genomic_DNA"/>
</dbReference>
<proteinExistence type="predicted"/>
<gene>
    <name evidence="10" type="ORF">BEMITA_LOCUS11749</name>
</gene>
<dbReference type="Gene3D" id="3.40.50.720">
    <property type="entry name" value="NAD(P)-binding Rossmann-like Domain"/>
    <property type="match status" value="1"/>
</dbReference>
<keyword evidence="2" id="KW-0444">Lipid biosynthesis</keyword>
<name>A0A9P0CA13_BEMTA</name>
<evidence type="ECO:0000256" key="7">
    <source>
        <dbReference type="ARBA" id="ARBA00023160"/>
    </source>
</evidence>
<evidence type="ECO:0000256" key="8">
    <source>
        <dbReference type="ARBA" id="ARBA00023268"/>
    </source>
</evidence>
<organism evidence="10 11">
    <name type="scientific">Bemisia tabaci</name>
    <name type="common">Sweetpotato whitefly</name>
    <name type="synonym">Aleurodes tabaci</name>
    <dbReference type="NCBI Taxonomy" id="7038"/>
    <lineage>
        <taxon>Eukaryota</taxon>
        <taxon>Metazoa</taxon>
        <taxon>Ecdysozoa</taxon>
        <taxon>Arthropoda</taxon>
        <taxon>Hexapoda</taxon>
        <taxon>Insecta</taxon>
        <taxon>Pterygota</taxon>
        <taxon>Neoptera</taxon>
        <taxon>Paraneoptera</taxon>
        <taxon>Hemiptera</taxon>
        <taxon>Sternorrhyncha</taxon>
        <taxon>Aleyrodoidea</taxon>
        <taxon>Aleyrodidae</taxon>
        <taxon>Aleyrodinae</taxon>
        <taxon>Bemisia</taxon>
    </lineage>
</organism>
<dbReference type="InterPro" id="IPR020843">
    <property type="entry name" value="ER"/>
</dbReference>
<dbReference type="InterPro" id="IPR013968">
    <property type="entry name" value="PKS_KR"/>
</dbReference>
<evidence type="ECO:0000256" key="1">
    <source>
        <dbReference type="ARBA" id="ARBA00022450"/>
    </source>
</evidence>
<keyword evidence="4" id="KW-0521">NADP</keyword>
<dbReference type="PANTHER" id="PTHR43775:SF7">
    <property type="entry name" value="FATTY ACID SYNTHASE"/>
    <property type="match status" value="1"/>
</dbReference>
<dbReference type="SMART" id="SM00829">
    <property type="entry name" value="PKS_ER"/>
    <property type="match status" value="1"/>
</dbReference>
<keyword evidence="8" id="KW-0511">Multifunctional enzyme</keyword>
<keyword evidence="5" id="KW-0560">Oxidoreductase</keyword>
<dbReference type="GO" id="GO:0016491">
    <property type="term" value="F:oxidoreductase activity"/>
    <property type="evidence" value="ECO:0007669"/>
    <property type="project" value="UniProtKB-KW"/>
</dbReference>
<protein>
    <recommendedName>
        <fullName evidence="9">Enoyl reductase (ER) domain-containing protein</fullName>
    </recommendedName>
</protein>
<accession>A0A9P0CA13</accession>
<dbReference type="GO" id="GO:0004312">
    <property type="term" value="F:fatty acid synthase activity"/>
    <property type="evidence" value="ECO:0007669"/>
    <property type="project" value="TreeGrafter"/>
</dbReference>
<sequence length="282" mass="30999">MLLADSNFANSRNSTFEQHIMTATKGRGVDLVLNSLPGELLLASVRCLAKNGRFCEIGKLNFSNNTPLGLSLFSNNISFHGILLDSLFDDNRERYDVVKLVSDGFKNGAVRPLPVTIFDDTEVEQAFRLATGEHIGKVVLKIRDEESRASRLATPKYVSAIPRTYFKAEKSYLLVGGLGGFGLELTNWLIGRGATKVVLTSRRGLYSGYQSLCVRKWKSRGISILISTIDCSTVAGATKNIEETLRLGLVDGIFNLAAVSIHDYPIARSISLLICMIKLNHL</sequence>
<dbReference type="Proteomes" id="UP001152759">
    <property type="component" value="Chromosome 7"/>
</dbReference>
<keyword evidence="11" id="KW-1185">Reference proteome</keyword>
<dbReference type="AlphaFoldDB" id="A0A9P0CA13"/>
<evidence type="ECO:0000256" key="2">
    <source>
        <dbReference type="ARBA" id="ARBA00022516"/>
    </source>
</evidence>
<dbReference type="PANTHER" id="PTHR43775">
    <property type="entry name" value="FATTY ACID SYNTHASE"/>
    <property type="match status" value="1"/>
</dbReference>
<keyword evidence="1" id="KW-0596">Phosphopantetheine</keyword>
<dbReference type="Gene3D" id="3.90.180.10">
    <property type="entry name" value="Medium-chain alcohol dehydrogenases, catalytic domain"/>
    <property type="match status" value="1"/>
</dbReference>
<evidence type="ECO:0000256" key="3">
    <source>
        <dbReference type="ARBA" id="ARBA00022832"/>
    </source>
</evidence>
<keyword evidence="3" id="KW-0276">Fatty acid metabolism</keyword>
<dbReference type="InterPro" id="IPR050091">
    <property type="entry name" value="PKS_NRPS_Biosynth_Enz"/>
</dbReference>
<feature type="domain" description="Enoyl reductase (ER)" evidence="9">
    <location>
        <begin position="1"/>
        <end position="140"/>
    </location>
</feature>
<dbReference type="Pfam" id="PF13602">
    <property type="entry name" value="ADH_zinc_N_2"/>
    <property type="match status" value="1"/>
</dbReference>
<evidence type="ECO:0000256" key="4">
    <source>
        <dbReference type="ARBA" id="ARBA00022857"/>
    </source>
</evidence>
<evidence type="ECO:0000256" key="6">
    <source>
        <dbReference type="ARBA" id="ARBA00023098"/>
    </source>
</evidence>
<evidence type="ECO:0000313" key="11">
    <source>
        <dbReference type="Proteomes" id="UP001152759"/>
    </source>
</evidence>
<keyword evidence="7" id="KW-0275">Fatty acid biosynthesis</keyword>
<dbReference type="Pfam" id="PF08659">
    <property type="entry name" value="KR"/>
    <property type="match status" value="1"/>
</dbReference>
<keyword evidence="6" id="KW-0443">Lipid metabolism</keyword>
<dbReference type="SUPFAM" id="SSF51735">
    <property type="entry name" value="NAD(P)-binding Rossmann-fold domains"/>
    <property type="match status" value="2"/>
</dbReference>
<dbReference type="GO" id="GO:0006633">
    <property type="term" value="P:fatty acid biosynthetic process"/>
    <property type="evidence" value="ECO:0007669"/>
    <property type="project" value="UniProtKB-KW"/>
</dbReference>
<reference evidence="10" key="1">
    <citation type="submission" date="2021-12" db="EMBL/GenBank/DDBJ databases">
        <authorList>
            <person name="King R."/>
        </authorList>
    </citation>
    <scope>NUCLEOTIDE SEQUENCE</scope>
</reference>
<evidence type="ECO:0000259" key="9">
    <source>
        <dbReference type="SMART" id="SM00829"/>
    </source>
</evidence>
<dbReference type="CDD" id="cd05195">
    <property type="entry name" value="enoyl_red"/>
    <property type="match status" value="1"/>
</dbReference>
<evidence type="ECO:0000313" key="10">
    <source>
        <dbReference type="EMBL" id="CAH0775543.1"/>
    </source>
</evidence>
<evidence type="ECO:0000256" key="5">
    <source>
        <dbReference type="ARBA" id="ARBA00023002"/>
    </source>
</evidence>